<evidence type="ECO:0000313" key="9">
    <source>
        <dbReference type="RefSeq" id="XP_015064416.1"/>
    </source>
</evidence>
<feature type="region of interest" description="Disordered" evidence="6">
    <location>
        <begin position="196"/>
        <end position="216"/>
    </location>
</feature>
<feature type="region of interest" description="Disordered" evidence="6">
    <location>
        <begin position="1"/>
        <end position="49"/>
    </location>
</feature>
<feature type="compositionally biased region" description="Basic residues" evidence="6">
    <location>
        <begin position="28"/>
        <end position="41"/>
    </location>
</feature>
<evidence type="ECO:0000256" key="1">
    <source>
        <dbReference type="ARBA" id="ARBA00004123"/>
    </source>
</evidence>
<evidence type="ECO:0000259" key="7">
    <source>
        <dbReference type="PROSITE" id="PS51369"/>
    </source>
</evidence>
<evidence type="ECO:0000256" key="2">
    <source>
        <dbReference type="ARBA" id="ARBA00023015"/>
    </source>
</evidence>
<accession>A0ABM1G121</accession>
<keyword evidence="2" id="KW-0805">Transcription regulation</keyword>
<evidence type="ECO:0000313" key="8">
    <source>
        <dbReference type="Proteomes" id="UP000694930"/>
    </source>
</evidence>
<dbReference type="InterPro" id="IPR017887">
    <property type="entry name" value="TF_TCP_subgr"/>
</dbReference>
<dbReference type="InterPro" id="IPR005333">
    <property type="entry name" value="Transcription_factor_TCP"/>
</dbReference>
<name>A0ABM1G121_SOLPN</name>
<dbReference type="GeneID" id="107009586"/>
<gene>
    <name evidence="9" type="primary">LOC107009586</name>
</gene>
<keyword evidence="8" id="KW-1185">Reference proteome</keyword>
<dbReference type="RefSeq" id="XP_015064416.1">
    <property type="nucleotide sequence ID" value="XM_015208930.2"/>
</dbReference>
<keyword evidence="5" id="KW-0539">Nucleus</keyword>
<evidence type="ECO:0000256" key="6">
    <source>
        <dbReference type="SAM" id="MobiDB-lite"/>
    </source>
</evidence>
<reference evidence="8" key="1">
    <citation type="journal article" date="2014" name="Nat. Genet.">
        <title>The genome of the stress-tolerant wild tomato species Solanum pennellii.</title>
        <authorList>
            <person name="Bolger A."/>
            <person name="Scossa F."/>
            <person name="Bolger M.E."/>
            <person name="Lanz C."/>
            <person name="Maumus F."/>
            <person name="Tohge T."/>
            <person name="Quesneville H."/>
            <person name="Alseekh S."/>
            <person name="Sorensen I."/>
            <person name="Lichtenstein G."/>
            <person name="Fich E.A."/>
            <person name="Conte M."/>
            <person name="Keller H."/>
            <person name="Schneeberger K."/>
            <person name="Schwacke R."/>
            <person name="Ofner I."/>
            <person name="Vrebalov J."/>
            <person name="Xu Y."/>
            <person name="Osorio S."/>
            <person name="Aflitos S.A."/>
            <person name="Schijlen E."/>
            <person name="Jimenez-Gomez J.M."/>
            <person name="Ryngajllo M."/>
            <person name="Kimura S."/>
            <person name="Kumar R."/>
            <person name="Koenig D."/>
            <person name="Headland L.R."/>
            <person name="Maloof J.N."/>
            <person name="Sinha N."/>
            <person name="van Ham R.C."/>
            <person name="Lankhorst R.K."/>
            <person name="Mao L."/>
            <person name="Vogel A."/>
            <person name="Arsova B."/>
            <person name="Panstruga R."/>
            <person name="Fei Z."/>
            <person name="Rose J.K."/>
            <person name="Zamir D."/>
            <person name="Carrari F."/>
            <person name="Giovannoni J.J."/>
            <person name="Weigel D."/>
            <person name="Usadel B."/>
            <person name="Fernie A.R."/>
        </authorList>
    </citation>
    <scope>NUCLEOTIDE SEQUENCE [LARGE SCALE GENOMIC DNA]</scope>
    <source>
        <strain evidence="8">cv. LA0716</strain>
    </source>
</reference>
<sequence length="216" mass="23464">MKRHDTNNNREMKDLQIGTAEKDEAKKHQLAPKRKSNKDRHTKVEGRGRRIRMPALCAARIFQLTRELGHKSDGETIQWLLQKAEPSIIAATGHGTIPASAGPSVSQQGIDGSISSWPMVVGRPQLGIWPPSPPDISNLGTESLQKICFPGFDLPSTNLSFTSMLGATNLSGLELGLSQDAPIGVMNSQSLNQIYQQTGQHQKPSPEDDNSQGSGH</sequence>
<dbReference type="PROSITE" id="PS51369">
    <property type="entry name" value="TCP"/>
    <property type="match status" value="1"/>
</dbReference>
<evidence type="ECO:0000256" key="5">
    <source>
        <dbReference type="ARBA" id="ARBA00023242"/>
    </source>
</evidence>
<dbReference type="PANTHER" id="PTHR31072:SF4">
    <property type="entry name" value="TRANSCRIPTION FACTOR TCP20"/>
    <property type="match status" value="1"/>
</dbReference>
<dbReference type="PANTHER" id="PTHR31072">
    <property type="entry name" value="TRANSCRIPTION FACTOR TCP4-RELATED"/>
    <property type="match status" value="1"/>
</dbReference>
<reference evidence="9" key="2">
    <citation type="submission" date="2025-08" db="UniProtKB">
        <authorList>
            <consortium name="RefSeq"/>
        </authorList>
    </citation>
    <scope>IDENTIFICATION</scope>
</reference>
<feature type="compositionally biased region" description="Basic and acidic residues" evidence="6">
    <location>
        <begin position="1"/>
        <end position="27"/>
    </location>
</feature>
<evidence type="ECO:0000256" key="3">
    <source>
        <dbReference type="ARBA" id="ARBA00023125"/>
    </source>
</evidence>
<protein>
    <submittedName>
        <fullName evidence="9">Transcription factor TCP20</fullName>
    </submittedName>
</protein>
<comment type="subcellular location">
    <subcellularLocation>
        <location evidence="1">Nucleus</location>
    </subcellularLocation>
</comment>
<dbReference type="Proteomes" id="UP000694930">
    <property type="component" value="Chromosome 2"/>
</dbReference>
<feature type="domain" description="TCP" evidence="7">
    <location>
        <begin position="37"/>
        <end position="91"/>
    </location>
</feature>
<keyword evidence="4" id="KW-0804">Transcription</keyword>
<organism evidence="8 9">
    <name type="scientific">Solanum pennellii</name>
    <name type="common">Tomato</name>
    <name type="synonym">Lycopersicon pennellii</name>
    <dbReference type="NCBI Taxonomy" id="28526"/>
    <lineage>
        <taxon>Eukaryota</taxon>
        <taxon>Viridiplantae</taxon>
        <taxon>Streptophyta</taxon>
        <taxon>Embryophyta</taxon>
        <taxon>Tracheophyta</taxon>
        <taxon>Spermatophyta</taxon>
        <taxon>Magnoliopsida</taxon>
        <taxon>eudicotyledons</taxon>
        <taxon>Gunneridae</taxon>
        <taxon>Pentapetalae</taxon>
        <taxon>asterids</taxon>
        <taxon>lamiids</taxon>
        <taxon>Solanales</taxon>
        <taxon>Solanaceae</taxon>
        <taxon>Solanoideae</taxon>
        <taxon>Solaneae</taxon>
        <taxon>Solanum</taxon>
        <taxon>Solanum subgen. Lycopersicon</taxon>
    </lineage>
</organism>
<evidence type="ECO:0000256" key="4">
    <source>
        <dbReference type="ARBA" id="ARBA00023163"/>
    </source>
</evidence>
<keyword evidence="3" id="KW-0238">DNA-binding</keyword>
<proteinExistence type="predicted"/>
<dbReference type="Pfam" id="PF03634">
    <property type="entry name" value="TCP"/>
    <property type="match status" value="1"/>
</dbReference>